<reference evidence="2 3" key="2">
    <citation type="submission" date="2024-10" db="EMBL/GenBank/DDBJ databases">
        <authorList>
            <person name="Ryan C."/>
        </authorList>
    </citation>
    <scope>NUCLEOTIDE SEQUENCE [LARGE SCALE GENOMIC DNA]</scope>
</reference>
<feature type="region of interest" description="Disordered" evidence="1">
    <location>
        <begin position="53"/>
        <end position="140"/>
    </location>
</feature>
<dbReference type="EMBL" id="OZ075127">
    <property type="protein sequence ID" value="CAL4948870.1"/>
    <property type="molecule type" value="Genomic_DNA"/>
</dbReference>
<feature type="compositionally biased region" description="Polar residues" evidence="1">
    <location>
        <begin position="326"/>
        <end position="339"/>
    </location>
</feature>
<sequence>MEDDRLDPLGHEMNHGGSHRRQGVNHDIDLNSQASAAADGFPGIRIYQSLLQRDDLPNPTRGHPAMTRRLNFGSSSAAPGAGVPTGRGRGDGGAAAQQRASTVPGLPPRRAARTAGGSQRGRRPRAARNAGRGQAPSTSNLYDNYEEEMEEEVELLASSGSHPVSQSLRVQWSDSNNTCLLELCIGQRMAGACNGAQMSADGYQSNVDGLFARKRLVYIKQQVRNQIGVLKNTHSFYRYLQAHTGLGRNPDGSIDADSEFWITHTEKKPYLKKLLYGPPANLELLEQLWRGLTVDGSTAFVPGDDYGENEGRDVEATEEDEFEATPRNTSSQKCKRSFASTQSTLSSPVKKSKSPMVKIVKEIAHSFKESVKVNNMVIHKCATQKEAFSVGRCQQLAFECGIERTAEFVYAMSKMFETEYQREFFCGPLLTPDLRLSYFKKWCRDNNLE</sequence>
<evidence type="ECO:0000313" key="2">
    <source>
        <dbReference type="EMBL" id="CAL4948870.1"/>
    </source>
</evidence>
<accession>A0ABC8YUU7</accession>
<feature type="region of interest" description="Disordered" evidence="1">
    <location>
        <begin position="1"/>
        <end position="31"/>
    </location>
</feature>
<name>A0ABC8YUU7_9POAL</name>
<feature type="region of interest" description="Disordered" evidence="1">
    <location>
        <begin position="302"/>
        <end position="339"/>
    </location>
</feature>
<organism evidence="2 3">
    <name type="scientific">Urochloa decumbens</name>
    <dbReference type="NCBI Taxonomy" id="240449"/>
    <lineage>
        <taxon>Eukaryota</taxon>
        <taxon>Viridiplantae</taxon>
        <taxon>Streptophyta</taxon>
        <taxon>Embryophyta</taxon>
        <taxon>Tracheophyta</taxon>
        <taxon>Spermatophyta</taxon>
        <taxon>Magnoliopsida</taxon>
        <taxon>Liliopsida</taxon>
        <taxon>Poales</taxon>
        <taxon>Poaceae</taxon>
        <taxon>PACMAD clade</taxon>
        <taxon>Panicoideae</taxon>
        <taxon>Panicodae</taxon>
        <taxon>Paniceae</taxon>
        <taxon>Melinidinae</taxon>
        <taxon>Urochloa</taxon>
    </lineage>
</organism>
<dbReference type="PANTHER" id="PTHR47069:SF12">
    <property type="entry name" value="OS01G0545800 PROTEIN"/>
    <property type="match status" value="1"/>
</dbReference>
<proteinExistence type="predicted"/>
<reference evidence="3" key="1">
    <citation type="submission" date="2024-06" db="EMBL/GenBank/DDBJ databases">
        <authorList>
            <person name="Ryan C."/>
        </authorList>
    </citation>
    <scope>NUCLEOTIDE SEQUENCE [LARGE SCALE GENOMIC DNA]</scope>
</reference>
<dbReference type="AlphaFoldDB" id="A0ABC8YUU7"/>
<dbReference type="PANTHER" id="PTHR47069">
    <property type="match status" value="1"/>
</dbReference>
<feature type="compositionally biased region" description="Gly residues" evidence="1">
    <location>
        <begin position="83"/>
        <end position="93"/>
    </location>
</feature>
<protein>
    <submittedName>
        <fullName evidence="2">Uncharacterized protein</fullName>
    </submittedName>
</protein>
<evidence type="ECO:0000313" key="3">
    <source>
        <dbReference type="Proteomes" id="UP001497457"/>
    </source>
</evidence>
<keyword evidence="3" id="KW-1185">Reference proteome</keyword>
<feature type="compositionally biased region" description="Basic and acidic residues" evidence="1">
    <location>
        <begin position="1"/>
        <end position="14"/>
    </location>
</feature>
<gene>
    <name evidence="2" type="ORF">URODEC1_LOCUS37648</name>
</gene>
<feature type="compositionally biased region" description="Low complexity" evidence="1">
    <location>
        <begin position="127"/>
        <end position="136"/>
    </location>
</feature>
<evidence type="ECO:0000256" key="1">
    <source>
        <dbReference type="SAM" id="MobiDB-lite"/>
    </source>
</evidence>
<dbReference type="Proteomes" id="UP001497457">
    <property type="component" value="Chromosome 17b"/>
</dbReference>